<organism evidence="2 3">
    <name type="scientific">Allorhodopirellula solitaria</name>
    <dbReference type="NCBI Taxonomy" id="2527987"/>
    <lineage>
        <taxon>Bacteria</taxon>
        <taxon>Pseudomonadati</taxon>
        <taxon>Planctomycetota</taxon>
        <taxon>Planctomycetia</taxon>
        <taxon>Pirellulales</taxon>
        <taxon>Pirellulaceae</taxon>
        <taxon>Allorhodopirellula</taxon>
    </lineage>
</organism>
<name>A0A5C5YIP4_9BACT</name>
<protein>
    <submittedName>
        <fullName evidence="2">Uncharacterized protein</fullName>
    </submittedName>
</protein>
<gene>
    <name evidence="2" type="ORF">CA85_00330</name>
</gene>
<reference evidence="2 3" key="1">
    <citation type="submission" date="2019-02" db="EMBL/GenBank/DDBJ databases">
        <title>Deep-cultivation of Planctomycetes and their phenomic and genomic characterization uncovers novel biology.</title>
        <authorList>
            <person name="Wiegand S."/>
            <person name="Jogler M."/>
            <person name="Boedeker C."/>
            <person name="Pinto D."/>
            <person name="Vollmers J."/>
            <person name="Rivas-Marin E."/>
            <person name="Kohn T."/>
            <person name="Peeters S.H."/>
            <person name="Heuer A."/>
            <person name="Rast P."/>
            <person name="Oberbeckmann S."/>
            <person name="Bunk B."/>
            <person name="Jeske O."/>
            <person name="Meyerdierks A."/>
            <person name="Storesund J.E."/>
            <person name="Kallscheuer N."/>
            <person name="Luecker S."/>
            <person name="Lage O.M."/>
            <person name="Pohl T."/>
            <person name="Merkel B.J."/>
            <person name="Hornburger P."/>
            <person name="Mueller R.-W."/>
            <person name="Bruemmer F."/>
            <person name="Labrenz M."/>
            <person name="Spormann A.M."/>
            <person name="Op Den Camp H."/>
            <person name="Overmann J."/>
            <person name="Amann R."/>
            <person name="Jetten M.S.M."/>
            <person name="Mascher T."/>
            <person name="Medema M.H."/>
            <person name="Devos D.P."/>
            <person name="Kaster A.-K."/>
            <person name="Ovreas L."/>
            <person name="Rohde M."/>
            <person name="Galperin M.Y."/>
            <person name="Jogler C."/>
        </authorList>
    </citation>
    <scope>NUCLEOTIDE SEQUENCE [LARGE SCALE GENOMIC DNA]</scope>
    <source>
        <strain evidence="2 3">CA85</strain>
    </source>
</reference>
<keyword evidence="1" id="KW-1133">Transmembrane helix</keyword>
<keyword evidence="1" id="KW-0472">Membrane</keyword>
<accession>A0A5C5YIP4</accession>
<proteinExistence type="predicted"/>
<keyword evidence="1" id="KW-0812">Transmembrane</keyword>
<evidence type="ECO:0000256" key="1">
    <source>
        <dbReference type="SAM" id="Phobius"/>
    </source>
</evidence>
<feature type="transmembrane region" description="Helical" evidence="1">
    <location>
        <begin position="76"/>
        <end position="97"/>
    </location>
</feature>
<keyword evidence="3" id="KW-1185">Reference proteome</keyword>
<evidence type="ECO:0000313" key="3">
    <source>
        <dbReference type="Proteomes" id="UP000318053"/>
    </source>
</evidence>
<dbReference type="AlphaFoldDB" id="A0A5C5YIP4"/>
<evidence type="ECO:0000313" key="2">
    <source>
        <dbReference type="EMBL" id="TWT74748.1"/>
    </source>
</evidence>
<comment type="caution">
    <text evidence="2">The sequence shown here is derived from an EMBL/GenBank/DDBJ whole genome shotgun (WGS) entry which is preliminary data.</text>
</comment>
<dbReference type="RefSeq" id="WP_146389063.1">
    <property type="nucleotide sequence ID" value="NZ_SJPK01000001.1"/>
</dbReference>
<sequence length="160" mass="17548">MARCIAVCVFITAGFGLFYNLPPPDSLLSVSEGGPIDPPYFRFAYFLMAAICVCFYCALIYQSTCLWKGFPGAARAITRIFVAEVAYFFLIPMLWIVPVVREGVGPAMGIANGGLMAQFLIFLPLWAPLLFRAFGLYDAQQPPQTESHEETESPAETATG</sequence>
<dbReference type="Proteomes" id="UP000318053">
    <property type="component" value="Unassembled WGS sequence"/>
</dbReference>
<feature type="transmembrane region" description="Helical" evidence="1">
    <location>
        <begin position="109"/>
        <end position="131"/>
    </location>
</feature>
<dbReference type="EMBL" id="SJPK01000001">
    <property type="protein sequence ID" value="TWT74748.1"/>
    <property type="molecule type" value="Genomic_DNA"/>
</dbReference>
<feature type="transmembrane region" description="Helical" evidence="1">
    <location>
        <begin position="44"/>
        <end position="64"/>
    </location>
</feature>